<comment type="similarity">
    <text evidence="1">Belongs to the transglycosylase Slt family.</text>
</comment>
<reference evidence="4" key="1">
    <citation type="submission" date="2023-06" db="EMBL/GenBank/DDBJ databases">
        <authorList>
            <person name="Zhang S."/>
        </authorList>
    </citation>
    <scope>NUCLEOTIDE SEQUENCE</scope>
    <source>
        <strain evidence="4">SG2303</strain>
    </source>
</reference>
<evidence type="ECO:0000313" key="4">
    <source>
        <dbReference type="EMBL" id="MDN0074695.1"/>
    </source>
</evidence>
<accession>A0ABT7XLP4</accession>
<evidence type="ECO:0000259" key="3">
    <source>
        <dbReference type="Pfam" id="PF01464"/>
    </source>
</evidence>
<dbReference type="InterPro" id="IPR023346">
    <property type="entry name" value="Lysozyme-like_dom_sf"/>
</dbReference>
<dbReference type="EMBL" id="JAUEDK010000009">
    <property type="protein sequence ID" value="MDN0074695.1"/>
    <property type="molecule type" value="Genomic_DNA"/>
</dbReference>
<dbReference type="PANTHER" id="PTHR37423:SF2">
    <property type="entry name" value="MEMBRANE-BOUND LYTIC MUREIN TRANSGLYCOSYLASE C"/>
    <property type="match status" value="1"/>
</dbReference>
<organism evidence="4 5">
    <name type="scientific">Crenobacter oryzisoli</name>
    <dbReference type="NCBI Taxonomy" id="3056844"/>
    <lineage>
        <taxon>Bacteria</taxon>
        <taxon>Pseudomonadati</taxon>
        <taxon>Pseudomonadota</taxon>
        <taxon>Betaproteobacteria</taxon>
        <taxon>Neisseriales</taxon>
        <taxon>Neisseriaceae</taxon>
        <taxon>Crenobacter</taxon>
    </lineage>
</organism>
<feature type="signal peptide" evidence="2">
    <location>
        <begin position="1"/>
        <end position="21"/>
    </location>
</feature>
<feature type="chain" id="PRO_5047099296" evidence="2">
    <location>
        <begin position="22"/>
        <end position="205"/>
    </location>
</feature>
<evidence type="ECO:0000256" key="1">
    <source>
        <dbReference type="ARBA" id="ARBA00007734"/>
    </source>
</evidence>
<name>A0ABT7XLP4_9NEIS</name>
<dbReference type="PANTHER" id="PTHR37423">
    <property type="entry name" value="SOLUBLE LYTIC MUREIN TRANSGLYCOSYLASE-RELATED"/>
    <property type="match status" value="1"/>
</dbReference>
<protein>
    <submittedName>
        <fullName evidence="4">Transglycosylase SLT domain-containing protein</fullName>
    </submittedName>
</protein>
<proteinExistence type="inferred from homology"/>
<keyword evidence="2" id="KW-0732">Signal</keyword>
<dbReference type="Pfam" id="PF01464">
    <property type="entry name" value="SLT"/>
    <property type="match status" value="1"/>
</dbReference>
<keyword evidence="5" id="KW-1185">Reference proteome</keyword>
<feature type="domain" description="Transglycosylase SLT" evidence="3">
    <location>
        <begin position="86"/>
        <end position="177"/>
    </location>
</feature>
<comment type="caution">
    <text evidence="4">The sequence shown here is derived from an EMBL/GenBank/DDBJ whole genome shotgun (WGS) entry which is preliminary data.</text>
</comment>
<gene>
    <name evidence="4" type="ORF">QU481_07285</name>
</gene>
<evidence type="ECO:0000256" key="2">
    <source>
        <dbReference type="SAM" id="SignalP"/>
    </source>
</evidence>
<sequence length="205" mass="22768">MRLTPALAAILCALSLPAVWAGAQREEALSATVASAMHRSVSDVNAPRLVFARPQDGIAWLSEMSRRLEKRVPDPWVRERLLVAVQYEASRAGLDPQLVLALIQVESNFRKYAISSVGARGLMQVMPFWQRSIGSPDHDLFDLTTNLRYGCAILRHYLDIERGNLSRALGRYNGSLGQPQYPDAVLGTLRSSWQWAPPMATLAQN</sequence>
<evidence type="ECO:0000313" key="5">
    <source>
        <dbReference type="Proteomes" id="UP001168540"/>
    </source>
</evidence>
<dbReference type="Gene3D" id="1.10.530.10">
    <property type="match status" value="1"/>
</dbReference>
<dbReference type="Proteomes" id="UP001168540">
    <property type="component" value="Unassembled WGS sequence"/>
</dbReference>
<dbReference type="SUPFAM" id="SSF53955">
    <property type="entry name" value="Lysozyme-like"/>
    <property type="match status" value="1"/>
</dbReference>
<dbReference type="RefSeq" id="WP_289829269.1">
    <property type="nucleotide sequence ID" value="NZ_JAUEDK010000009.1"/>
</dbReference>
<dbReference type="InterPro" id="IPR008258">
    <property type="entry name" value="Transglycosylase_SLT_dom_1"/>
</dbReference>